<sequence length="72" mass="8207">MEAPVLKPTQEPSDIALKTRLIFMKKYQANRALTLPSMQNRLILNAEKETLPASGNATRSRKGLSRYQYREA</sequence>
<reference evidence="2 3" key="1">
    <citation type="submission" date="2015-06" db="EMBL/GenBank/DDBJ databases">
        <title>Improved classification and identification of acetic acid bacteria using matrix-assisted laser desorption/ionization time-of-flight mass spectrometry; Gluconobacter nephelii and Gluconobacter uchimurae are later heterotypic synonyms of Gluconobacter japonicus and Gluconobacter oxydans, respectively.</title>
        <authorList>
            <person name="Li L."/>
            <person name="Cleenwerck I."/>
            <person name="De Vuyst L."/>
            <person name="Vandamme P."/>
        </authorList>
    </citation>
    <scope>NUCLEOTIDE SEQUENCE [LARGE SCALE GENOMIC DNA]</scope>
    <source>
        <strain evidence="2 3">LMG 23690</strain>
    </source>
</reference>
<accession>A0A149TUK4</accession>
<dbReference type="Proteomes" id="UP000075360">
    <property type="component" value="Unassembled WGS sequence"/>
</dbReference>
<evidence type="ECO:0000313" key="2">
    <source>
        <dbReference type="EMBL" id="KXV56818.1"/>
    </source>
</evidence>
<dbReference type="EMBL" id="LHZU01000147">
    <property type="protein sequence ID" value="KXV56818.1"/>
    <property type="molecule type" value="Genomic_DNA"/>
</dbReference>
<dbReference type="AlphaFoldDB" id="A0A149TUK4"/>
<name>A0A149TUK4_9PROT</name>
<dbReference type="PATRIC" id="fig|446692.4.peg.1606"/>
<feature type="region of interest" description="Disordered" evidence="1">
    <location>
        <begin position="47"/>
        <end position="72"/>
    </location>
</feature>
<comment type="caution">
    <text evidence="2">The sequence shown here is derived from an EMBL/GenBank/DDBJ whole genome shotgun (WGS) entry which is preliminary data.</text>
</comment>
<organism evidence="2 3">
    <name type="scientific">Acetobacter senegalensis</name>
    <dbReference type="NCBI Taxonomy" id="446692"/>
    <lineage>
        <taxon>Bacteria</taxon>
        <taxon>Pseudomonadati</taxon>
        <taxon>Pseudomonadota</taxon>
        <taxon>Alphaproteobacteria</taxon>
        <taxon>Acetobacterales</taxon>
        <taxon>Acetobacteraceae</taxon>
        <taxon>Acetobacter</taxon>
    </lineage>
</organism>
<protein>
    <submittedName>
        <fullName evidence="2">Uncharacterized protein</fullName>
    </submittedName>
</protein>
<evidence type="ECO:0000256" key="1">
    <source>
        <dbReference type="SAM" id="MobiDB-lite"/>
    </source>
</evidence>
<gene>
    <name evidence="2" type="ORF">AD948_16050</name>
</gene>
<proteinExistence type="predicted"/>
<evidence type="ECO:0000313" key="3">
    <source>
        <dbReference type="Proteomes" id="UP000075360"/>
    </source>
</evidence>